<protein>
    <recommendedName>
        <fullName evidence="12 15">Ferrous iron transport protein B</fullName>
    </recommendedName>
</protein>
<keyword evidence="10 13" id="KW-0342">GTP-binding</keyword>
<dbReference type="Proteomes" id="UP001214530">
    <property type="component" value="Chromosome"/>
</dbReference>
<feature type="transmembrane region" description="Helical" evidence="15">
    <location>
        <begin position="460"/>
        <end position="479"/>
    </location>
</feature>
<feature type="binding site" evidence="13">
    <location>
        <begin position="122"/>
        <end position="125"/>
    </location>
    <ligand>
        <name>GTP</name>
        <dbReference type="ChEBI" id="CHEBI:37565"/>
        <label>1</label>
    </ligand>
</feature>
<dbReference type="GO" id="GO:0005525">
    <property type="term" value="F:GTP binding"/>
    <property type="evidence" value="ECO:0007669"/>
    <property type="project" value="UniProtKB-KW"/>
</dbReference>
<dbReference type="GO" id="GO:0015093">
    <property type="term" value="F:ferrous iron transmembrane transporter activity"/>
    <property type="evidence" value="ECO:0007669"/>
    <property type="project" value="UniProtKB-UniRule"/>
</dbReference>
<comment type="similarity">
    <text evidence="15">Belongs to the TRAFAC class TrmE-Era-EngA-EngB-Septin-like GTPase superfamily. FeoB GTPase (TC 9.A.8) family.</text>
</comment>
<feature type="transmembrane region" description="Helical" evidence="15">
    <location>
        <begin position="513"/>
        <end position="532"/>
    </location>
</feature>
<proteinExistence type="inferred from homology"/>
<evidence type="ECO:0000256" key="9">
    <source>
        <dbReference type="ARBA" id="ARBA00023065"/>
    </source>
</evidence>
<dbReference type="PANTHER" id="PTHR43185">
    <property type="entry name" value="FERROUS IRON TRANSPORT PROTEIN B"/>
    <property type="match status" value="1"/>
</dbReference>
<keyword evidence="14" id="KW-0479">Metal-binding</keyword>
<dbReference type="Pfam" id="PF02421">
    <property type="entry name" value="FeoB_N"/>
    <property type="match status" value="1"/>
</dbReference>
<dbReference type="InterPro" id="IPR027417">
    <property type="entry name" value="P-loop_NTPase"/>
</dbReference>
<dbReference type="InterPro" id="IPR003373">
    <property type="entry name" value="Fe2_transport_prot-B"/>
</dbReference>
<dbReference type="GO" id="GO:0046872">
    <property type="term" value="F:metal ion binding"/>
    <property type="evidence" value="ECO:0007669"/>
    <property type="project" value="UniProtKB-KW"/>
</dbReference>
<dbReference type="PROSITE" id="PS51711">
    <property type="entry name" value="G_FEOB"/>
    <property type="match status" value="1"/>
</dbReference>
<evidence type="ECO:0000256" key="6">
    <source>
        <dbReference type="ARBA" id="ARBA00022741"/>
    </source>
</evidence>
<evidence type="ECO:0000313" key="18">
    <source>
        <dbReference type="Proteomes" id="UP001214530"/>
    </source>
</evidence>
<dbReference type="NCBIfam" id="TIGR00437">
    <property type="entry name" value="feoB"/>
    <property type="match status" value="1"/>
</dbReference>
<keyword evidence="3" id="KW-1003">Cell membrane</keyword>
<keyword evidence="14" id="KW-0460">Magnesium</keyword>
<evidence type="ECO:0000256" key="2">
    <source>
        <dbReference type="ARBA" id="ARBA00022448"/>
    </source>
</evidence>
<sequence>MGRDIKIALVGNPNTGKSTLFNLLTGLNQKIGNFPGITVDKKVGYCKLSSDKQAQVIDLPGTYSLYPKSRDESIVFQVLADQSNSSHPDVVVLVADATNLRRNLLLYLQVADLKLPVVLALNMTDMAKKEGIEVDVDKLSQRLGVQVVAISARSNSGLLELKEAIANTTAIPTQVEGTDVHVLAPEAIDLAKKQLKTNNDYFALQVLHQYETLDVFSAEDKEVFAQIKKEHHFESSKLQAAETIARYRYLGTILTGIVKDTGAAKKFVFSDKIDAVLTNRFWGFFIFIGILFFIFNSIFSWSSYPMELIEYTFVWLTEYGHQHLPDGILTNLLLDGVVAGLGGVVIFIPQIAILFAFISILEDTGYMARVTFMMDKVMRRFGLSGKSVVPMIGSLACAVPSIMSARNIESWKDRIITIMVSPLVSCSARLPVYTLLIGLVVPEKMVWGFINLQGLTLMGMYVISIVTAILVAFVMNFLIKAKEKSYFIMELPVYRKPRWSNVLYTMYEKSKTFVFEAGKVIIAISIILWVLATYGPSKRFEEIEKKYAAIEAQKDSVQIRTLERDKSAEKLENSYAGILGHAIEPVIKPLGFDWKIGIALITSFAAREAFVGTMATIYSVDGGDGVATIRNKMRGAKNAETGLPVFTFATAFSLMLFYAFAMQCMSTVAVVYRETKSWRWPVTQLVYMTSLAYVASLIAYQLLK</sequence>
<name>A0AAJ6B7Q4_9SPHI</name>
<feature type="transmembrane region" description="Helical" evidence="15">
    <location>
        <begin position="641"/>
        <end position="661"/>
    </location>
</feature>
<dbReference type="EMBL" id="CP119313">
    <property type="protein sequence ID" value="WEK19741.1"/>
    <property type="molecule type" value="Genomic_DNA"/>
</dbReference>
<accession>A0AAJ6B7Q4</accession>
<evidence type="ECO:0000313" key="17">
    <source>
        <dbReference type="EMBL" id="WEK19741.1"/>
    </source>
</evidence>
<feature type="binding site" evidence="13">
    <location>
        <begin position="11"/>
        <end position="18"/>
    </location>
    <ligand>
        <name>GTP</name>
        <dbReference type="ChEBI" id="CHEBI:37565"/>
        <label>1</label>
    </ligand>
</feature>
<evidence type="ECO:0000256" key="13">
    <source>
        <dbReference type="PIRSR" id="PIRSR603373-1"/>
    </source>
</evidence>
<dbReference type="InterPro" id="IPR011642">
    <property type="entry name" value="Gate_dom"/>
</dbReference>
<feature type="binding site" evidence="13">
    <location>
        <begin position="36"/>
        <end position="40"/>
    </location>
    <ligand>
        <name>GTP</name>
        <dbReference type="ChEBI" id="CHEBI:37565"/>
        <label>1</label>
    </ligand>
</feature>
<feature type="binding site" evidence="14">
    <location>
        <position position="22"/>
    </location>
    <ligand>
        <name>Mg(2+)</name>
        <dbReference type="ChEBI" id="CHEBI:18420"/>
        <label>1</label>
    </ligand>
</feature>
<dbReference type="Gene3D" id="3.40.50.300">
    <property type="entry name" value="P-loop containing nucleotide triphosphate hydrolases"/>
    <property type="match status" value="1"/>
</dbReference>
<evidence type="ECO:0000256" key="1">
    <source>
        <dbReference type="ARBA" id="ARBA00004651"/>
    </source>
</evidence>
<feature type="transmembrane region" description="Helical" evidence="15">
    <location>
        <begin position="381"/>
        <end position="403"/>
    </location>
</feature>
<evidence type="ECO:0000256" key="14">
    <source>
        <dbReference type="PIRSR" id="PIRSR603373-2"/>
    </source>
</evidence>
<evidence type="ECO:0000256" key="4">
    <source>
        <dbReference type="ARBA" id="ARBA00022496"/>
    </source>
</evidence>
<dbReference type="Pfam" id="PF07670">
    <property type="entry name" value="Gate"/>
    <property type="match status" value="2"/>
</dbReference>
<dbReference type="PANTHER" id="PTHR43185:SF1">
    <property type="entry name" value="FE(2+) TRANSPORTER FEOB"/>
    <property type="match status" value="1"/>
</dbReference>
<organism evidence="17 18">
    <name type="scientific">Candidatus Pedobacter colombiensis</name>
    <dbReference type="NCBI Taxonomy" id="3121371"/>
    <lineage>
        <taxon>Bacteria</taxon>
        <taxon>Pseudomonadati</taxon>
        <taxon>Bacteroidota</taxon>
        <taxon>Sphingobacteriia</taxon>
        <taxon>Sphingobacteriales</taxon>
        <taxon>Sphingobacteriaceae</taxon>
        <taxon>Pedobacter</taxon>
    </lineage>
</organism>
<feature type="transmembrane region" description="Helical" evidence="15">
    <location>
        <begin position="596"/>
        <end position="620"/>
    </location>
</feature>
<dbReference type="InterPro" id="IPR006073">
    <property type="entry name" value="GTP-bd"/>
</dbReference>
<feature type="transmembrane region" description="Helical" evidence="15">
    <location>
        <begin position="681"/>
        <end position="703"/>
    </location>
</feature>
<dbReference type="InterPro" id="IPR030389">
    <property type="entry name" value="G_FEOB_dom"/>
</dbReference>
<comment type="subcellular location">
    <subcellularLocation>
        <location evidence="15">Cell inner membrane</location>
        <topology evidence="15">Multi-pass membrane protein</topology>
    </subcellularLocation>
    <subcellularLocation>
        <location evidence="1">Cell membrane</location>
        <topology evidence="1">Multi-pass membrane protein</topology>
    </subcellularLocation>
</comment>
<evidence type="ECO:0000256" key="5">
    <source>
        <dbReference type="ARBA" id="ARBA00022692"/>
    </source>
</evidence>
<evidence type="ECO:0000256" key="3">
    <source>
        <dbReference type="ARBA" id="ARBA00022475"/>
    </source>
</evidence>
<keyword evidence="8 15" id="KW-0408">Iron</keyword>
<feature type="binding site" evidence="13">
    <location>
        <begin position="58"/>
        <end position="61"/>
    </location>
    <ligand>
        <name>GTP</name>
        <dbReference type="ChEBI" id="CHEBI:37565"/>
        <label>1</label>
    </ligand>
</feature>
<evidence type="ECO:0000256" key="11">
    <source>
        <dbReference type="ARBA" id="ARBA00023136"/>
    </source>
</evidence>
<keyword evidence="2 15" id="KW-0813">Transport</keyword>
<feature type="transmembrane region" description="Helical" evidence="15">
    <location>
        <begin position="281"/>
        <end position="299"/>
    </location>
</feature>
<keyword evidence="5 15" id="KW-0812">Transmembrane</keyword>
<keyword evidence="11 15" id="KW-0472">Membrane</keyword>
<comment type="function">
    <text evidence="15">Probable transporter of a GTP-driven Fe(2+) uptake system.</text>
</comment>
<dbReference type="PRINTS" id="PR00326">
    <property type="entry name" value="GTP1OBG"/>
</dbReference>
<evidence type="ECO:0000256" key="15">
    <source>
        <dbReference type="RuleBase" id="RU362098"/>
    </source>
</evidence>
<feature type="binding site" evidence="14">
    <location>
        <position position="25"/>
    </location>
    <ligand>
        <name>Mg(2+)</name>
        <dbReference type="ChEBI" id="CHEBI:18420"/>
        <label>2</label>
    </ligand>
</feature>
<gene>
    <name evidence="17" type="primary">feoB</name>
    <name evidence="17" type="ORF">P0Y49_01040</name>
</gene>
<feature type="binding site" evidence="14">
    <location>
        <position position="26"/>
    </location>
    <ligand>
        <name>Mg(2+)</name>
        <dbReference type="ChEBI" id="CHEBI:18420"/>
        <label>2</label>
    </ligand>
</feature>
<feature type="domain" description="FeoB-type G" evidence="16">
    <location>
        <begin position="4"/>
        <end position="171"/>
    </location>
</feature>
<evidence type="ECO:0000259" key="16">
    <source>
        <dbReference type="PROSITE" id="PS51711"/>
    </source>
</evidence>
<keyword evidence="9" id="KW-0406">Ion transport</keyword>
<dbReference type="Pfam" id="PF07664">
    <property type="entry name" value="FeoB_C"/>
    <property type="match status" value="1"/>
</dbReference>
<keyword evidence="6 13" id="KW-0547">Nucleotide-binding</keyword>
<dbReference type="InterPro" id="IPR011640">
    <property type="entry name" value="Fe2_transport_prot_B_C"/>
</dbReference>
<dbReference type="InterPro" id="IPR050860">
    <property type="entry name" value="FeoB_GTPase"/>
</dbReference>
<evidence type="ECO:0000256" key="10">
    <source>
        <dbReference type="ARBA" id="ARBA00023134"/>
    </source>
</evidence>
<evidence type="ECO:0000256" key="7">
    <source>
        <dbReference type="ARBA" id="ARBA00022989"/>
    </source>
</evidence>
<dbReference type="CDD" id="cd01879">
    <property type="entry name" value="FeoB"/>
    <property type="match status" value="1"/>
</dbReference>
<dbReference type="GO" id="GO:0005886">
    <property type="term" value="C:plasma membrane"/>
    <property type="evidence" value="ECO:0007669"/>
    <property type="project" value="UniProtKB-SubCell"/>
</dbReference>
<reference evidence="17" key="1">
    <citation type="submission" date="2023-03" db="EMBL/GenBank/DDBJ databases">
        <title>Andean soil-derived lignocellulolytic bacterial consortium as a source of novel taxa and putative plastic-active enzymes.</title>
        <authorList>
            <person name="Diaz-Garcia L."/>
            <person name="Chuvochina M."/>
            <person name="Feuerriegel G."/>
            <person name="Bunk B."/>
            <person name="Sproer C."/>
            <person name="Streit W.R."/>
            <person name="Rodriguez L.M."/>
            <person name="Overmann J."/>
            <person name="Jimenez D.J."/>
        </authorList>
    </citation>
    <scope>NUCLEOTIDE SEQUENCE</scope>
    <source>
        <strain evidence="17">MAG 3858</strain>
    </source>
</reference>
<feature type="transmembrane region" description="Helical" evidence="15">
    <location>
        <begin position="332"/>
        <end position="361"/>
    </location>
</feature>
<dbReference type="AlphaFoldDB" id="A0AAJ6B7Q4"/>
<keyword evidence="7 15" id="KW-1133">Transmembrane helix</keyword>
<evidence type="ECO:0000256" key="8">
    <source>
        <dbReference type="ARBA" id="ARBA00023004"/>
    </source>
</evidence>
<dbReference type="SUPFAM" id="SSF52540">
    <property type="entry name" value="P-loop containing nucleoside triphosphate hydrolases"/>
    <property type="match status" value="1"/>
</dbReference>
<evidence type="ECO:0000256" key="12">
    <source>
        <dbReference type="NCBIfam" id="TIGR00437"/>
    </source>
</evidence>
<keyword evidence="4 15" id="KW-0410">Iron transport</keyword>